<keyword evidence="4 5" id="KW-0012">Acyltransferase</keyword>
<accession>A0A4Z0QWS3</accession>
<evidence type="ECO:0000256" key="4">
    <source>
        <dbReference type="ARBA" id="ARBA00023315"/>
    </source>
</evidence>
<dbReference type="FunFam" id="2.160.10.10:FF:000008">
    <property type="entry name" value="Maltose O-acetyltransferase"/>
    <property type="match status" value="1"/>
</dbReference>
<dbReference type="Pfam" id="PF12464">
    <property type="entry name" value="Mac"/>
    <property type="match status" value="1"/>
</dbReference>
<dbReference type="SMART" id="SM01266">
    <property type="entry name" value="Mac"/>
    <property type="match status" value="1"/>
</dbReference>
<dbReference type="PROSITE" id="PS00101">
    <property type="entry name" value="HEXAPEP_TRANSFERASES"/>
    <property type="match status" value="1"/>
</dbReference>
<evidence type="ECO:0000313" key="7">
    <source>
        <dbReference type="EMBL" id="TGE34964.1"/>
    </source>
</evidence>
<dbReference type="Pfam" id="PF00132">
    <property type="entry name" value="Hexapep"/>
    <property type="match status" value="1"/>
</dbReference>
<reference evidence="7 8" key="1">
    <citation type="submission" date="2019-03" db="EMBL/GenBank/DDBJ databases">
        <title>Draft Genome Sequence of Desulfosporosinus fructosivorans Strain 63.6F, Isolated from Marine Sediment in the Baltic Sea.</title>
        <authorList>
            <person name="Hausmann B."/>
            <person name="Vandieken V."/>
            <person name="Pjevac P."/>
            <person name="Schreck K."/>
            <person name="Herbold C.W."/>
            <person name="Loy A."/>
        </authorList>
    </citation>
    <scope>NUCLEOTIDE SEQUENCE [LARGE SCALE GENOMIC DNA]</scope>
    <source>
        <strain evidence="7 8">63.6F</strain>
    </source>
</reference>
<evidence type="ECO:0000313" key="8">
    <source>
        <dbReference type="Proteomes" id="UP000298460"/>
    </source>
</evidence>
<dbReference type="Proteomes" id="UP000298460">
    <property type="component" value="Unassembled WGS sequence"/>
</dbReference>
<keyword evidence="8" id="KW-1185">Reference proteome</keyword>
<comment type="similarity">
    <text evidence="1 5">Belongs to the transferase hexapeptide repeat family.</text>
</comment>
<dbReference type="Gene3D" id="2.160.10.10">
    <property type="entry name" value="Hexapeptide repeat proteins"/>
    <property type="match status" value="1"/>
</dbReference>
<evidence type="ECO:0000256" key="2">
    <source>
        <dbReference type="ARBA" id="ARBA00022679"/>
    </source>
</evidence>
<dbReference type="InterPro" id="IPR039369">
    <property type="entry name" value="LacA-like"/>
</dbReference>
<dbReference type="GO" id="GO:0008870">
    <property type="term" value="F:galactoside O-acetyltransferase activity"/>
    <property type="evidence" value="ECO:0007669"/>
    <property type="project" value="TreeGrafter"/>
</dbReference>
<comment type="caution">
    <text evidence="7">The sequence shown here is derived from an EMBL/GenBank/DDBJ whole genome shotgun (WGS) entry which is preliminary data.</text>
</comment>
<feature type="domain" description="Maltose/galactoside acetyltransferase" evidence="6">
    <location>
        <begin position="6"/>
        <end position="60"/>
    </location>
</feature>
<dbReference type="PANTHER" id="PTHR43017:SF1">
    <property type="entry name" value="ACETYLTRANSFERASE YJL218W-RELATED"/>
    <property type="match status" value="1"/>
</dbReference>
<dbReference type="EMBL" id="SPQQ01000023">
    <property type="protein sequence ID" value="TGE34964.1"/>
    <property type="molecule type" value="Genomic_DNA"/>
</dbReference>
<dbReference type="CDD" id="cd03357">
    <property type="entry name" value="LbH_MAT_GAT"/>
    <property type="match status" value="1"/>
</dbReference>
<sequence length="184" mass="20448">MIKSEKEKMLSGDHYNAGDEDLVRERNYARNLTFEFNHTRPNEKEKRQQILKQLFNSKGSFHIEAPFNCDYGYNIEIGENFYANYGCIILDVNKVKIGDNVLLAPNVQIYTAAHPIDPTERLTGKEYAKPIVIGNNVWVGGGTIICPGVKIGDNVTIGAGSVVTKDIPDHVIAVGNPCRVIKSI</sequence>
<keyword evidence="3" id="KW-0677">Repeat</keyword>
<name>A0A4Z0QWS3_9FIRM</name>
<dbReference type="EC" id="2.3.1.-" evidence="5"/>
<dbReference type="PANTHER" id="PTHR43017">
    <property type="entry name" value="GALACTOSIDE O-ACETYLTRANSFERASE"/>
    <property type="match status" value="1"/>
</dbReference>
<gene>
    <name evidence="7" type="ORF">E4K67_27825</name>
</gene>
<dbReference type="InterPro" id="IPR024688">
    <property type="entry name" value="Mac_dom"/>
</dbReference>
<dbReference type="InterPro" id="IPR011004">
    <property type="entry name" value="Trimer_LpxA-like_sf"/>
</dbReference>
<evidence type="ECO:0000256" key="1">
    <source>
        <dbReference type="ARBA" id="ARBA00007274"/>
    </source>
</evidence>
<evidence type="ECO:0000256" key="5">
    <source>
        <dbReference type="RuleBase" id="RU367021"/>
    </source>
</evidence>
<keyword evidence="2 5" id="KW-0808">Transferase</keyword>
<dbReference type="AlphaFoldDB" id="A0A4Z0QWS3"/>
<evidence type="ECO:0000256" key="3">
    <source>
        <dbReference type="ARBA" id="ARBA00022737"/>
    </source>
</evidence>
<dbReference type="InterPro" id="IPR018357">
    <property type="entry name" value="Hexapep_transf_CS"/>
</dbReference>
<organism evidence="7 8">
    <name type="scientific">Desulfosporosinus fructosivorans</name>
    <dbReference type="NCBI Taxonomy" id="2018669"/>
    <lineage>
        <taxon>Bacteria</taxon>
        <taxon>Bacillati</taxon>
        <taxon>Bacillota</taxon>
        <taxon>Clostridia</taxon>
        <taxon>Eubacteriales</taxon>
        <taxon>Desulfitobacteriaceae</taxon>
        <taxon>Desulfosporosinus</taxon>
    </lineage>
</organism>
<proteinExistence type="inferred from homology"/>
<dbReference type="SUPFAM" id="SSF51161">
    <property type="entry name" value="Trimeric LpxA-like enzymes"/>
    <property type="match status" value="1"/>
</dbReference>
<dbReference type="InterPro" id="IPR001451">
    <property type="entry name" value="Hexapep"/>
</dbReference>
<protein>
    <recommendedName>
        <fullName evidence="5">Acetyltransferase</fullName>
        <ecNumber evidence="5">2.3.1.-</ecNumber>
    </recommendedName>
</protein>
<dbReference type="OrthoDB" id="9801697at2"/>
<evidence type="ECO:0000259" key="6">
    <source>
        <dbReference type="SMART" id="SM01266"/>
    </source>
</evidence>
<dbReference type="RefSeq" id="WP_135552738.1">
    <property type="nucleotide sequence ID" value="NZ_SPQQ01000023.1"/>
</dbReference>